<dbReference type="OrthoDB" id="145939at2157"/>
<dbReference type="HOGENOM" id="CLU_112007_1_0_2"/>
<reference evidence="8 9" key="1">
    <citation type="journal article" date="2015" name="Genome Announc.">
        <title>Complete Genome Sequence of Methanosphaerula palustris E1-9CT, a Hydrogenotrophic Methanogen Isolated from a Minerotrophic Fen Peatland.</title>
        <authorList>
            <person name="Cadillo-Quiroz H."/>
            <person name="Browne P."/>
            <person name="Kyrpides N."/>
            <person name="Woyke T."/>
            <person name="Goodwin L."/>
            <person name="Detter C."/>
            <person name="Yavitt J.B."/>
            <person name="Zinder S.H."/>
        </authorList>
    </citation>
    <scope>NUCLEOTIDE SEQUENCE [LARGE SCALE GENOMIC DNA]</scope>
    <source>
        <strain evidence="9">ATCC BAA-1556 / DSM 19958 / E1-9c</strain>
    </source>
</reference>
<comment type="catalytic activity">
    <reaction evidence="5">
        <text>siroheme + 2 H(+) = 12,18-didecarboxysiroheme + 2 CO2</text>
        <dbReference type="Rhea" id="RHEA:19093"/>
        <dbReference type="ChEBI" id="CHEBI:15378"/>
        <dbReference type="ChEBI" id="CHEBI:16526"/>
        <dbReference type="ChEBI" id="CHEBI:60052"/>
        <dbReference type="ChEBI" id="CHEBI:140497"/>
        <dbReference type="EC" id="4.1.1.111"/>
    </reaction>
</comment>
<dbReference type="InterPro" id="IPR036388">
    <property type="entry name" value="WH-like_DNA-bd_sf"/>
</dbReference>
<dbReference type="InterPro" id="IPR040523">
    <property type="entry name" value="AsnC_trans_reg2"/>
</dbReference>
<evidence type="ECO:0000256" key="3">
    <source>
        <dbReference type="ARBA" id="ARBA00023457"/>
    </source>
</evidence>
<proteinExistence type="inferred from homology"/>
<comment type="pathway">
    <text evidence="2">Porphyrin-containing compound metabolism.</text>
</comment>
<name>B8GF89_METPE</name>
<dbReference type="RefSeq" id="WP_012619214.1">
    <property type="nucleotide sequence ID" value="NC_011832.1"/>
</dbReference>
<dbReference type="EMBL" id="CP001338">
    <property type="protein sequence ID" value="ACL17895.1"/>
    <property type="molecule type" value="Genomic_DNA"/>
</dbReference>
<evidence type="ECO:0000313" key="8">
    <source>
        <dbReference type="EMBL" id="ACL17895.1"/>
    </source>
</evidence>
<dbReference type="KEGG" id="mpl:Mpal_2627"/>
<evidence type="ECO:0000259" key="7">
    <source>
        <dbReference type="Pfam" id="PF22451"/>
    </source>
</evidence>
<keyword evidence="9" id="KW-1185">Reference proteome</keyword>
<dbReference type="NCBIfam" id="NF040708">
    <property type="entry name" value="Siroheme_Dcarb_AhbA"/>
    <property type="match status" value="1"/>
</dbReference>
<evidence type="ECO:0000259" key="6">
    <source>
        <dbReference type="Pfam" id="PF17805"/>
    </source>
</evidence>
<evidence type="ECO:0000256" key="5">
    <source>
        <dbReference type="ARBA" id="ARBA00048470"/>
    </source>
</evidence>
<dbReference type="SMART" id="SM00344">
    <property type="entry name" value="HTH_ASNC"/>
    <property type="match status" value="1"/>
</dbReference>
<dbReference type="Proteomes" id="UP000002457">
    <property type="component" value="Chromosome"/>
</dbReference>
<dbReference type="Pfam" id="PF22451">
    <property type="entry name" value="NirdL-like_HTH"/>
    <property type="match status" value="1"/>
</dbReference>
<dbReference type="GeneID" id="7271896"/>
<dbReference type="GO" id="GO:0016829">
    <property type="term" value="F:lyase activity"/>
    <property type="evidence" value="ECO:0007669"/>
    <property type="project" value="UniProtKB-KW"/>
</dbReference>
<protein>
    <recommendedName>
        <fullName evidence="4">siroheme decarboxylase</fullName>
        <ecNumber evidence="4">4.1.1.111</ecNumber>
    </recommendedName>
</protein>
<organism evidence="8 9">
    <name type="scientific">Methanosphaerula palustris (strain ATCC BAA-1556 / DSM 19958 / E1-9c)</name>
    <dbReference type="NCBI Taxonomy" id="521011"/>
    <lineage>
        <taxon>Archaea</taxon>
        <taxon>Methanobacteriati</taxon>
        <taxon>Methanobacteriota</taxon>
        <taxon>Stenosarchaea group</taxon>
        <taxon>Methanomicrobia</taxon>
        <taxon>Methanomicrobiales</taxon>
        <taxon>Methanoregulaceae</taxon>
        <taxon>Methanosphaerula</taxon>
    </lineage>
</organism>
<dbReference type="SUPFAM" id="SSF46785">
    <property type="entry name" value="Winged helix' DNA-binding domain"/>
    <property type="match status" value="1"/>
</dbReference>
<dbReference type="Gene3D" id="3.30.70.3460">
    <property type="match status" value="1"/>
</dbReference>
<dbReference type="Pfam" id="PF17805">
    <property type="entry name" value="AsnC_trans_reg2"/>
    <property type="match status" value="1"/>
</dbReference>
<dbReference type="InterPro" id="IPR050684">
    <property type="entry name" value="HTH-Siroheme_Decarb"/>
</dbReference>
<dbReference type="AlphaFoldDB" id="B8GF89"/>
<evidence type="ECO:0000256" key="4">
    <source>
        <dbReference type="ARBA" id="ARBA00023471"/>
    </source>
</evidence>
<dbReference type="InterPro" id="IPR053429">
    <property type="entry name" value="Siroheme_Decarboxylase"/>
</dbReference>
<evidence type="ECO:0000256" key="1">
    <source>
        <dbReference type="ARBA" id="ARBA00023239"/>
    </source>
</evidence>
<dbReference type="InterPro" id="IPR036390">
    <property type="entry name" value="WH_DNA-bd_sf"/>
</dbReference>
<evidence type="ECO:0000313" key="9">
    <source>
        <dbReference type="Proteomes" id="UP000002457"/>
    </source>
</evidence>
<dbReference type="Gene3D" id="1.10.10.10">
    <property type="entry name" value="Winged helix-like DNA-binding domain superfamily/Winged helix DNA-binding domain"/>
    <property type="match status" value="1"/>
</dbReference>
<feature type="domain" description="Siroheme decarboxylase NirL-like HTH" evidence="7">
    <location>
        <begin position="12"/>
        <end position="57"/>
    </location>
</feature>
<dbReference type="PANTHER" id="PTHR43413:SF1">
    <property type="entry name" value="SIROHEME DECARBOXYLASE NIRL SUBUNIT"/>
    <property type="match status" value="1"/>
</dbReference>
<sequence length="170" mass="19132">MNKTVVPDPTDLAILNALQDDLPLVSRPWRAIADRLNITESEMLGRMKRLDGLGIIRSISPVLESCALGLHAATLVALHMPEERLEEVATVISSYPEVSHNFQRDHYYSLWFTISGKNEEGIRRVLDEILQQTGIPASDILDLPTIKKIKIDVRFSFVPEPHQECNFGSD</sequence>
<feature type="domain" description="Siroheme decarboxylase AsnC-like ligand binding" evidence="6">
    <location>
        <begin position="68"/>
        <end position="150"/>
    </location>
</feature>
<accession>B8GF89</accession>
<dbReference type="eggNOG" id="arCOG01629">
    <property type="taxonomic scope" value="Archaea"/>
</dbReference>
<keyword evidence="1" id="KW-0456">Lyase</keyword>
<dbReference type="PANTHER" id="PTHR43413">
    <property type="entry name" value="TRANSCRIPTIONAL REGULATOR, ASNC FAMILY"/>
    <property type="match status" value="1"/>
</dbReference>
<gene>
    <name evidence="8" type="ordered locus">Mpal_2627</name>
</gene>
<evidence type="ECO:0000256" key="2">
    <source>
        <dbReference type="ARBA" id="ARBA00023444"/>
    </source>
</evidence>
<dbReference type="InterPro" id="IPR053953">
    <property type="entry name" value="NirdL-like_HTH"/>
</dbReference>
<dbReference type="InterPro" id="IPR019888">
    <property type="entry name" value="Tscrpt_reg_AsnC-like"/>
</dbReference>
<comment type="similarity">
    <text evidence="3">Belongs to the Ahb/Nir family.</text>
</comment>
<dbReference type="EC" id="4.1.1.111" evidence="4"/>
<dbReference type="STRING" id="521011.Mpal_2627"/>